<dbReference type="InterPro" id="IPR019734">
    <property type="entry name" value="TPR_rpt"/>
</dbReference>
<evidence type="ECO:0000256" key="8">
    <source>
        <dbReference type="SAM" id="SignalP"/>
    </source>
</evidence>
<dbReference type="PRINTS" id="PR00344">
    <property type="entry name" value="BCTRLSENSOR"/>
</dbReference>
<organism evidence="10 11">
    <name type="scientific">Shiella aurantiaca</name>
    <dbReference type="NCBI Taxonomy" id="3058365"/>
    <lineage>
        <taxon>Bacteria</taxon>
        <taxon>Pseudomonadati</taxon>
        <taxon>Bacteroidota</taxon>
        <taxon>Cytophagia</taxon>
        <taxon>Cytophagales</taxon>
        <taxon>Shiellaceae</taxon>
        <taxon>Shiella</taxon>
    </lineage>
</organism>
<dbReference type="EC" id="2.7.13.3" evidence="2"/>
<keyword evidence="7" id="KW-1133">Transmembrane helix</keyword>
<evidence type="ECO:0000259" key="9">
    <source>
        <dbReference type="PROSITE" id="PS50109"/>
    </source>
</evidence>
<dbReference type="InterPro" id="IPR003661">
    <property type="entry name" value="HisK_dim/P_dom"/>
</dbReference>
<gene>
    <name evidence="10" type="ORF">QWY31_14535</name>
</gene>
<dbReference type="Proteomes" id="UP001168552">
    <property type="component" value="Unassembled WGS sequence"/>
</dbReference>
<protein>
    <recommendedName>
        <fullName evidence="2">histidine kinase</fullName>
        <ecNumber evidence="2">2.7.13.3</ecNumber>
    </recommendedName>
</protein>
<dbReference type="InterPro" id="IPR005467">
    <property type="entry name" value="His_kinase_dom"/>
</dbReference>
<dbReference type="SMART" id="SM00387">
    <property type="entry name" value="HATPase_c"/>
    <property type="match status" value="1"/>
</dbReference>
<dbReference type="InterPro" id="IPR036097">
    <property type="entry name" value="HisK_dim/P_sf"/>
</dbReference>
<dbReference type="InterPro" id="IPR036890">
    <property type="entry name" value="HATPase_C_sf"/>
</dbReference>
<evidence type="ECO:0000256" key="2">
    <source>
        <dbReference type="ARBA" id="ARBA00012438"/>
    </source>
</evidence>
<dbReference type="PROSITE" id="PS50109">
    <property type="entry name" value="HIS_KIN"/>
    <property type="match status" value="1"/>
</dbReference>
<evidence type="ECO:0000256" key="1">
    <source>
        <dbReference type="ARBA" id="ARBA00000085"/>
    </source>
</evidence>
<sequence>MRTRVVVIFLFWTSVVFAQSDKEQRLEAINEMVQSLPDPQQQADTLIQLANDFYNTDLGIAHDLGQRALQIALEEEYLLGEQGAHDILKRINRRLGNLDLALDHTLKSLQLAEQFKDSASISNSYMTLGNLYSTMGSVEEAHGYLLQSYALGKMIGVKNLSSITNFLGRNYVYKGDFNSAIYYLEEALRLEKTQPQEDYTLSYIYNNLGEAYLIEKRYSESIMYYDSSLALPEDKKSPLGYCFSYLGLAKNYQALKQYDMAVQYVEKCMDISKAFGLRPQTLDALAILYSLYEETGRIKEALATYKVYNAYGDSLLSDEKIKAIENLSISYQTDKFKAEAEFLKREQEFAEKRTNMFLVFSGVLLLSLLALVLVLWRSTYQRKKSNALLKHFNEELMRKVEERTENLSTVNAELLHQNNQLQQFSYIASHNLRSPVARILGLINILMHDQRLKGYHEEMNLLHKSGQELDESIRDLNSMIDIKISESKNLEWVSVAELFNKVQNQFSDTLEEIKAQVSIIDELKSPIYTKRAFLESILNNLLSNAIKYRSADRLLHISISLKTLSNGILIRFVDNGLGMELEKLKEKLFNPYQRFHPHIEGKGIGLYLVKSQVESLQGTIQVDSTPNEGTVFEITLPSIKEKKA</sequence>
<feature type="chain" id="PRO_5046509278" description="histidine kinase" evidence="8">
    <location>
        <begin position="19"/>
        <end position="644"/>
    </location>
</feature>
<dbReference type="Gene3D" id="1.10.287.130">
    <property type="match status" value="1"/>
</dbReference>
<dbReference type="Gene3D" id="1.25.40.10">
    <property type="entry name" value="Tetratricopeptide repeat domain"/>
    <property type="match status" value="2"/>
</dbReference>
<keyword evidence="7" id="KW-0812">Transmembrane</keyword>
<dbReference type="InterPro" id="IPR004358">
    <property type="entry name" value="Sig_transdc_His_kin-like_C"/>
</dbReference>
<dbReference type="InterPro" id="IPR052162">
    <property type="entry name" value="Sensor_kinase/Photoreceptor"/>
</dbReference>
<evidence type="ECO:0000256" key="3">
    <source>
        <dbReference type="ARBA" id="ARBA00022553"/>
    </source>
</evidence>
<dbReference type="Pfam" id="PF13181">
    <property type="entry name" value="TPR_8"/>
    <property type="match status" value="3"/>
</dbReference>
<dbReference type="Gene3D" id="3.30.565.10">
    <property type="entry name" value="Histidine kinase-like ATPase, C-terminal domain"/>
    <property type="match status" value="1"/>
</dbReference>
<dbReference type="InterPro" id="IPR003594">
    <property type="entry name" value="HATPase_dom"/>
</dbReference>
<dbReference type="CDD" id="cd00082">
    <property type="entry name" value="HisKA"/>
    <property type="match status" value="1"/>
</dbReference>
<feature type="repeat" description="TPR" evidence="6">
    <location>
        <begin position="202"/>
        <end position="235"/>
    </location>
</feature>
<feature type="repeat" description="TPR" evidence="6">
    <location>
        <begin position="161"/>
        <end position="194"/>
    </location>
</feature>
<dbReference type="PROSITE" id="PS50005">
    <property type="entry name" value="TPR"/>
    <property type="match status" value="2"/>
</dbReference>
<feature type="transmembrane region" description="Helical" evidence="7">
    <location>
        <begin position="356"/>
        <end position="376"/>
    </location>
</feature>
<proteinExistence type="predicted"/>
<name>A0ABT8F8F0_9BACT</name>
<feature type="domain" description="Histidine kinase" evidence="9">
    <location>
        <begin position="427"/>
        <end position="640"/>
    </location>
</feature>
<keyword evidence="5" id="KW-0418">Kinase</keyword>
<keyword evidence="3" id="KW-0597">Phosphoprotein</keyword>
<accession>A0ABT8F8F0</accession>
<dbReference type="PANTHER" id="PTHR43304:SF1">
    <property type="entry name" value="PAC DOMAIN-CONTAINING PROTEIN"/>
    <property type="match status" value="1"/>
</dbReference>
<keyword evidence="7" id="KW-0472">Membrane</keyword>
<evidence type="ECO:0000256" key="7">
    <source>
        <dbReference type="SAM" id="Phobius"/>
    </source>
</evidence>
<evidence type="ECO:0000313" key="11">
    <source>
        <dbReference type="Proteomes" id="UP001168552"/>
    </source>
</evidence>
<comment type="caution">
    <text evidence="10">The sequence shown here is derived from an EMBL/GenBank/DDBJ whole genome shotgun (WGS) entry which is preliminary data.</text>
</comment>
<evidence type="ECO:0000256" key="4">
    <source>
        <dbReference type="ARBA" id="ARBA00022679"/>
    </source>
</evidence>
<reference evidence="10" key="1">
    <citation type="submission" date="2023-06" db="EMBL/GenBank/DDBJ databases">
        <title>Cytophagales bacterium Strain LB-30, isolated from soil.</title>
        <authorList>
            <person name="Liu B."/>
        </authorList>
    </citation>
    <scope>NUCLEOTIDE SEQUENCE</scope>
    <source>
        <strain evidence="10">LB-30</strain>
    </source>
</reference>
<comment type="catalytic activity">
    <reaction evidence="1">
        <text>ATP + protein L-histidine = ADP + protein N-phospho-L-histidine.</text>
        <dbReference type="EC" id="2.7.13.3"/>
    </reaction>
</comment>
<keyword evidence="11" id="KW-1185">Reference proteome</keyword>
<dbReference type="RefSeq" id="WP_320005263.1">
    <property type="nucleotide sequence ID" value="NZ_JAUHJS010000008.1"/>
</dbReference>
<evidence type="ECO:0000256" key="5">
    <source>
        <dbReference type="ARBA" id="ARBA00022777"/>
    </source>
</evidence>
<dbReference type="SUPFAM" id="SSF47384">
    <property type="entry name" value="Homodimeric domain of signal transducing histidine kinase"/>
    <property type="match status" value="1"/>
</dbReference>
<dbReference type="InterPro" id="IPR011990">
    <property type="entry name" value="TPR-like_helical_dom_sf"/>
</dbReference>
<keyword evidence="6" id="KW-0802">TPR repeat</keyword>
<dbReference type="Pfam" id="PF02518">
    <property type="entry name" value="HATPase_c"/>
    <property type="match status" value="1"/>
</dbReference>
<dbReference type="SUPFAM" id="SSF48452">
    <property type="entry name" value="TPR-like"/>
    <property type="match status" value="2"/>
</dbReference>
<keyword evidence="8" id="KW-0732">Signal</keyword>
<keyword evidence="4" id="KW-0808">Transferase</keyword>
<evidence type="ECO:0000313" key="10">
    <source>
        <dbReference type="EMBL" id="MDN4166725.1"/>
    </source>
</evidence>
<dbReference type="EMBL" id="JAUHJS010000008">
    <property type="protein sequence ID" value="MDN4166725.1"/>
    <property type="molecule type" value="Genomic_DNA"/>
</dbReference>
<evidence type="ECO:0000256" key="6">
    <source>
        <dbReference type="PROSITE-ProRule" id="PRU00339"/>
    </source>
</evidence>
<dbReference type="Pfam" id="PF13424">
    <property type="entry name" value="TPR_12"/>
    <property type="match status" value="1"/>
</dbReference>
<dbReference type="SMART" id="SM00028">
    <property type="entry name" value="TPR"/>
    <property type="match status" value="4"/>
</dbReference>
<dbReference type="PANTHER" id="PTHR43304">
    <property type="entry name" value="PHYTOCHROME-LIKE PROTEIN CPH1"/>
    <property type="match status" value="1"/>
</dbReference>
<feature type="signal peptide" evidence="8">
    <location>
        <begin position="1"/>
        <end position="18"/>
    </location>
</feature>
<dbReference type="SUPFAM" id="SSF55874">
    <property type="entry name" value="ATPase domain of HSP90 chaperone/DNA topoisomerase II/histidine kinase"/>
    <property type="match status" value="1"/>
</dbReference>